<dbReference type="SUPFAM" id="SSF46966">
    <property type="entry name" value="Spectrin repeat"/>
    <property type="match status" value="1"/>
</dbReference>
<organism evidence="1 2">
    <name type="scientific">Araneus ventricosus</name>
    <name type="common">Orbweaver spider</name>
    <name type="synonym">Epeira ventricosa</name>
    <dbReference type="NCBI Taxonomy" id="182803"/>
    <lineage>
        <taxon>Eukaryota</taxon>
        <taxon>Metazoa</taxon>
        <taxon>Ecdysozoa</taxon>
        <taxon>Arthropoda</taxon>
        <taxon>Chelicerata</taxon>
        <taxon>Arachnida</taxon>
        <taxon>Araneae</taxon>
        <taxon>Araneomorphae</taxon>
        <taxon>Entelegynae</taxon>
        <taxon>Araneoidea</taxon>
        <taxon>Araneidae</taxon>
        <taxon>Araneus</taxon>
    </lineage>
</organism>
<evidence type="ECO:0000313" key="1">
    <source>
        <dbReference type="EMBL" id="GBN63561.1"/>
    </source>
</evidence>
<name>A0A4Y2QJR6_ARAVE</name>
<dbReference type="Gene3D" id="1.20.58.60">
    <property type="match status" value="1"/>
</dbReference>
<comment type="caution">
    <text evidence="1">The sequence shown here is derived from an EMBL/GenBank/DDBJ whole genome shotgun (WGS) entry which is preliminary data.</text>
</comment>
<sequence length="58" mass="6659">MSEQELYMMSEDKGKDEISAQNLMKKHTSYENEIDSFHETVMQLGDISKQLSAANHPL</sequence>
<feature type="non-terminal residue" evidence="1">
    <location>
        <position position="58"/>
    </location>
</feature>
<reference evidence="1 2" key="1">
    <citation type="journal article" date="2019" name="Sci. Rep.">
        <title>Orb-weaving spider Araneus ventricosus genome elucidates the spidroin gene catalogue.</title>
        <authorList>
            <person name="Kono N."/>
            <person name="Nakamura H."/>
            <person name="Ohtoshi R."/>
            <person name="Moran D.A.P."/>
            <person name="Shinohara A."/>
            <person name="Yoshida Y."/>
            <person name="Fujiwara M."/>
            <person name="Mori M."/>
            <person name="Tomita M."/>
            <person name="Arakawa K."/>
        </authorList>
    </citation>
    <scope>NUCLEOTIDE SEQUENCE [LARGE SCALE GENOMIC DNA]</scope>
</reference>
<dbReference type="EMBL" id="BGPR01299829">
    <property type="protein sequence ID" value="GBN63561.1"/>
    <property type="molecule type" value="Genomic_DNA"/>
</dbReference>
<dbReference type="Proteomes" id="UP000499080">
    <property type="component" value="Unassembled WGS sequence"/>
</dbReference>
<proteinExistence type="predicted"/>
<dbReference type="Pfam" id="PF00435">
    <property type="entry name" value="Spectrin"/>
    <property type="match status" value="1"/>
</dbReference>
<gene>
    <name evidence="1" type="ORF">AVEN_145317_1</name>
</gene>
<accession>A0A4Y2QJR6</accession>
<protein>
    <submittedName>
        <fullName evidence="1">Uncharacterized protein</fullName>
    </submittedName>
</protein>
<dbReference type="AlphaFoldDB" id="A0A4Y2QJR6"/>
<evidence type="ECO:0000313" key="2">
    <source>
        <dbReference type="Proteomes" id="UP000499080"/>
    </source>
</evidence>
<keyword evidence="2" id="KW-1185">Reference proteome</keyword>
<dbReference type="OrthoDB" id="5865767at2759"/>
<dbReference type="InterPro" id="IPR002017">
    <property type="entry name" value="Spectrin_repeat"/>
</dbReference>